<dbReference type="EMBL" id="JAAXKZ010000106">
    <property type="protein sequence ID" value="NMH94347.1"/>
    <property type="molecule type" value="Genomic_DNA"/>
</dbReference>
<feature type="compositionally biased region" description="Basic and acidic residues" evidence="1">
    <location>
        <begin position="21"/>
        <end position="51"/>
    </location>
</feature>
<evidence type="ECO:0008006" key="4">
    <source>
        <dbReference type="Google" id="ProtNLM"/>
    </source>
</evidence>
<keyword evidence="3" id="KW-1185">Reference proteome</keyword>
<proteinExistence type="predicted"/>
<comment type="caution">
    <text evidence="2">The sequence shown here is derived from an EMBL/GenBank/DDBJ whole genome shotgun (WGS) entry which is preliminary data.</text>
</comment>
<dbReference type="AlphaFoldDB" id="A0A848DNI2"/>
<reference evidence="2 3" key="1">
    <citation type="submission" date="2020-04" db="EMBL/GenBank/DDBJ databases">
        <authorList>
            <person name="Klaysubun C."/>
            <person name="Duangmal K."/>
            <person name="Lipun K."/>
        </authorList>
    </citation>
    <scope>NUCLEOTIDE SEQUENCE [LARGE SCALE GENOMIC DNA]</scope>
    <source>
        <strain evidence="2 3">DSM 45300</strain>
    </source>
</reference>
<name>A0A848DNI2_9PSEU</name>
<gene>
    <name evidence="2" type="ORF">HF519_22755</name>
</gene>
<feature type="region of interest" description="Disordered" evidence="1">
    <location>
        <begin position="1"/>
        <end position="63"/>
    </location>
</feature>
<evidence type="ECO:0000313" key="3">
    <source>
        <dbReference type="Proteomes" id="UP000586918"/>
    </source>
</evidence>
<protein>
    <recommendedName>
        <fullName evidence="4">Transposase</fullName>
    </recommendedName>
</protein>
<dbReference type="Proteomes" id="UP000586918">
    <property type="component" value="Unassembled WGS sequence"/>
</dbReference>
<evidence type="ECO:0000256" key="1">
    <source>
        <dbReference type="SAM" id="MobiDB-lite"/>
    </source>
</evidence>
<organism evidence="2 3">
    <name type="scientific">Pseudonocardia bannensis</name>
    <dbReference type="NCBI Taxonomy" id="630973"/>
    <lineage>
        <taxon>Bacteria</taxon>
        <taxon>Bacillati</taxon>
        <taxon>Actinomycetota</taxon>
        <taxon>Actinomycetes</taxon>
        <taxon>Pseudonocardiales</taxon>
        <taxon>Pseudonocardiaceae</taxon>
        <taxon>Pseudonocardia</taxon>
    </lineage>
</organism>
<evidence type="ECO:0000313" key="2">
    <source>
        <dbReference type="EMBL" id="NMH94347.1"/>
    </source>
</evidence>
<sequence length="63" mass="7000">MVRAAEIDGGQRPGTTSEESAEPKGLKRENAELRRADEIFDENGVRSRHESVGLLLNAPRPER</sequence>
<accession>A0A848DNI2</accession>